<dbReference type="PANTHER" id="PTHR43394:SF1">
    <property type="entry name" value="ATP-BINDING CASSETTE SUB-FAMILY B MEMBER 10, MITOCHONDRIAL"/>
    <property type="match status" value="1"/>
</dbReference>
<dbReference type="InterPro" id="IPR017871">
    <property type="entry name" value="ABC_transporter-like_CS"/>
</dbReference>
<dbReference type="EMBL" id="NBIU01000001">
    <property type="protein sequence ID" value="PZT49048.1"/>
    <property type="molecule type" value="Genomic_DNA"/>
</dbReference>
<dbReference type="AlphaFoldDB" id="A0A2W6N035"/>
<protein>
    <submittedName>
        <fullName evidence="12">ABC transporter permease</fullName>
    </submittedName>
</protein>
<evidence type="ECO:0000259" key="10">
    <source>
        <dbReference type="PROSITE" id="PS50893"/>
    </source>
</evidence>
<dbReference type="Pfam" id="PF00005">
    <property type="entry name" value="ABC_tran"/>
    <property type="match status" value="1"/>
</dbReference>
<keyword evidence="7 9" id="KW-1133">Transmembrane helix</keyword>
<feature type="transmembrane region" description="Helical" evidence="9">
    <location>
        <begin position="160"/>
        <end position="178"/>
    </location>
</feature>
<keyword evidence="4 9" id="KW-0812">Transmembrane</keyword>
<keyword evidence="13" id="KW-1185">Reference proteome</keyword>
<dbReference type="Pfam" id="PF00664">
    <property type="entry name" value="ABC_membrane"/>
    <property type="match status" value="1"/>
</dbReference>
<dbReference type="InterPro" id="IPR003439">
    <property type="entry name" value="ABC_transporter-like_ATP-bd"/>
</dbReference>
<dbReference type="CDD" id="cd18552">
    <property type="entry name" value="ABC_6TM_MsbA_like"/>
    <property type="match status" value="1"/>
</dbReference>
<dbReference type="Gene3D" id="3.40.50.300">
    <property type="entry name" value="P-loop containing nucleotide triphosphate hydrolases"/>
    <property type="match status" value="1"/>
</dbReference>
<dbReference type="InterPro" id="IPR003593">
    <property type="entry name" value="AAA+_ATPase"/>
</dbReference>
<dbReference type="Proteomes" id="UP000249746">
    <property type="component" value="Unassembled WGS sequence"/>
</dbReference>
<evidence type="ECO:0000256" key="8">
    <source>
        <dbReference type="ARBA" id="ARBA00023136"/>
    </source>
</evidence>
<evidence type="ECO:0000256" key="6">
    <source>
        <dbReference type="ARBA" id="ARBA00022840"/>
    </source>
</evidence>
<keyword evidence="2" id="KW-0813">Transport</keyword>
<comment type="subcellular location">
    <subcellularLocation>
        <location evidence="1">Cell membrane</location>
        <topology evidence="1">Multi-pass membrane protein</topology>
    </subcellularLocation>
</comment>
<dbReference type="GO" id="GO:0016887">
    <property type="term" value="F:ATP hydrolysis activity"/>
    <property type="evidence" value="ECO:0007669"/>
    <property type="project" value="InterPro"/>
</dbReference>
<dbReference type="GO" id="GO:0005524">
    <property type="term" value="F:ATP binding"/>
    <property type="evidence" value="ECO:0007669"/>
    <property type="project" value="UniProtKB-KW"/>
</dbReference>
<sequence>MKNFFKRLAPYMKEYKLYFFYAVLGSIMVAGASAYSAYLVKPVLDEIFINKDTTMLSFLPFLVVMAYFAKGLGAYIQVYYMNYIGQNIVMSVKNTLLDKLLSFEMAFFNRYRKGELISRVVGDIGAIQSAVSNYFIEGIRDGLTIFALIGVVIYQSPELAFYGLVVMPLSLIPIVMIAKRMKKASKKMQEKNADISSKLVEIFNNIELIKASSGEKMEHQYFVEQNRDLVKLSIKTIRISELTSPLMETLGAIAIAIVIFVGGFQVINGELSTGAFFSFTAALFMLYTPFKKVSSLYSKIQVALAAGDRIFEMLDRKEEICDGNKTLKEKIDSVEFKNITLSYDGEKKALENVSLKLHHGESVAFVGSSGGGKSSLVNLLLRLYDPQNGEVCINGKNIKNFTQESLRDKISIVTQRIFIFNDSIANNIAYGLKMDEEKVKDALKKARILDYVESLENGIHTLLDEFGANLSGGQRQRIAIARAIYKNPEILILDEATSALDNKTEEEFREALSEVIKDKITIIVAHRFSTVSLAKTLYFFKDGKILDKGTHQELLEKCEEFRSYYKKS</sequence>
<dbReference type="InterPro" id="IPR036640">
    <property type="entry name" value="ABC1_TM_sf"/>
</dbReference>
<feature type="domain" description="ABC transporter" evidence="10">
    <location>
        <begin position="334"/>
        <end position="567"/>
    </location>
</feature>
<evidence type="ECO:0000313" key="13">
    <source>
        <dbReference type="Proteomes" id="UP000249746"/>
    </source>
</evidence>
<organism evidence="12 13">
    <name type="scientific">Helicobacter valdiviensis</name>
    <dbReference type="NCBI Taxonomy" id="1458358"/>
    <lineage>
        <taxon>Bacteria</taxon>
        <taxon>Pseudomonadati</taxon>
        <taxon>Campylobacterota</taxon>
        <taxon>Epsilonproteobacteria</taxon>
        <taxon>Campylobacterales</taxon>
        <taxon>Helicobacteraceae</taxon>
        <taxon>Helicobacter</taxon>
    </lineage>
</organism>
<feature type="domain" description="ABC transmembrane type-1" evidence="11">
    <location>
        <begin position="22"/>
        <end position="301"/>
    </location>
</feature>
<keyword evidence="6" id="KW-0067">ATP-binding</keyword>
<evidence type="ECO:0000256" key="4">
    <source>
        <dbReference type="ARBA" id="ARBA00022692"/>
    </source>
</evidence>
<proteinExistence type="predicted"/>
<dbReference type="GO" id="GO:0015421">
    <property type="term" value="F:ABC-type oligopeptide transporter activity"/>
    <property type="evidence" value="ECO:0007669"/>
    <property type="project" value="TreeGrafter"/>
</dbReference>
<dbReference type="InterPro" id="IPR011527">
    <property type="entry name" value="ABC1_TM_dom"/>
</dbReference>
<name>A0A2W6N035_9HELI</name>
<dbReference type="OrthoDB" id="9760168at2"/>
<reference evidence="12 13" key="1">
    <citation type="submission" date="2017-03" db="EMBL/GenBank/DDBJ databases">
        <title>Genomic and clinical evidence uncovers the enterohepatic species Helicobacter valdiviensis as a potential human intestinal pathogen.</title>
        <authorList>
            <person name="Fresia P."/>
            <person name="Jara R."/>
            <person name="Sierra R."/>
            <person name="Ferres I."/>
            <person name="Greif G."/>
            <person name="Iraola G."/>
            <person name="Collado L."/>
        </authorList>
    </citation>
    <scope>NUCLEOTIDE SEQUENCE [LARGE SCALE GENOMIC DNA]</scope>
    <source>
        <strain evidence="12 13">WBE14</strain>
    </source>
</reference>
<dbReference type="PROSITE" id="PS50893">
    <property type="entry name" value="ABC_TRANSPORTER_2"/>
    <property type="match status" value="1"/>
</dbReference>
<evidence type="ECO:0000256" key="5">
    <source>
        <dbReference type="ARBA" id="ARBA00022741"/>
    </source>
</evidence>
<feature type="transmembrane region" description="Helical" evidence="9">
    <location>
        <begin position="134"/>
        <end position="154"/>
    </location>
</feature>
<dbReference type="RefSeq" id="WP_111228798.1">
    <property type="nucleotide sequence ID" value="NZ_NBIU01000001.1"/>
</dbReference>
<dbReference type="SUPFAM" id="SSF90123">
    <property type="entry name" value="ABC transporter transmembrane region"/>
    <property type="match status" value="1"/>
</dbReference>
<evidence type="ECO:0000313" key="12">
    <source>
        <dbReference type="EMBL" id="PZT49048.1"/>
    </source>
</evidence>
<dbReference type="GO" id="GO:0005886">
    <property type="term" value="C:plasma membrane"/>
    <property type="evidence" value="ECO:0007669"/>
    <property type="project" value="UniProtKB-SubCell"/>
</dbReference>
<evidence type="ECO:0000256" key="1">
    <source>
        <dbReference type="ARBA" id="ARBA00004651"/>
    </source>
</evidence>
<accession>A0A2W6N035</accession>
<evidence type="ECO:0000259" key="11">
    <source>
        <dbReference type="PROSITE" id="PS50929"/>
    </source>
</evidence>
<dbReference type="Gene3D" id="1.20.1560.10">
    <property type="entry name" value="ABC transporter type 1, transmembrane domain"/>
    <property type="match status" value="1"/>
</dbReference>
<feature type="transmembrane region" description="Helical" evidence="9">
    <location>
        <begin position="246"/>
        <end position="267"/>
    </location>
</feature>
<dbReference type="InterPro" id="IPR027417">
    <property type="entry name" value="P-loop_NTPase"/>
</dbReference>
<keyword evidence="3" id="KW-1003">Cell membrane</keyword>
<dbReference type="PANTHER" id="PTHR43394">
    <property type="entry name" value="ATP-DEPENDENT PERMEASE MDL1, MITOCHONDRIAL"/>
    <property type="match status" value="1"/>
</dbReference>
<dbReference type="SUPFAM" id="SSF52540">
    <property type="entry name" value="P-loop containing nucleoside triphosphate hydrolases"/>
    <property type="match status" value="1"/>
</dbReference>
<evidence type="ECO:0000256" key="3">
    <source>
        <dbReference type="ARBA" id="ARBA00022475"/>
    </source>
</evidence>
<evidence type="ECO:0000256" key="2">
    <source>
        <dbReference type="ARBA" id="ARBA00022448"/>
    </source>
</evidence>
<dbReference type="PROSITE" id="PS50929">
    <property type="entry name" value="ABC_TM1F"/>
    <property type="match status" value="1"/>
</dbReference>
<feature type="transmembrane region" description="Helical" evidence="9">
    <location>
        <begin position="20"/>
        <end position="38"/>
    </location>
</feature>
<comment type="caution">
    <text evidence="12">The sequence shown here is derived from an EMBL/GenBank/DDBJ whole genome shotgun (WGS) entry which is preliminary data.</text>
</comment>
<dbReference type="InterPro" id="IPR039421">
    <property type="entry name" value="Type_1_exporter"/>
</dbReference>
<gene>
    <name evidence="12" type="ORF">B6S12_00175</name>
</gene>
<dbReference type="PROSITE" id="PS00211">
    <property type="entry name" value="ABC_TRANSPORTER_1"/>
    <property type="match status" value="1"/>
</dbReference>
<dbReference type="FunFam" id="3.40.50.300:FF:000221">
    <property type="entry name" value="Multidrug ABC transporter ATP-binding protein"/>
    <property type="match status" value="1"/>
</dbReference>
<dbReference type="SMART" id="SM00382">
    <property type="entry name" value="AAA"/>
    <property type="match status" value="1"/>
</dbReference>
<evidence type="ECO:0000256" key="7">
    <source>
        <dbReference type="ARBA" id="ARBA00022989"/>
    </source>
</evidence>
<evidence type="ECO:0000256" key="9">
    <source>
        <dbReference type="SAM" id="Phobius"/>
    </source>
</evidence>
<feature type="transmembrane region" description="Helical" evidence="9">
    <location>
        <begin position="273"/>
        <end position="290"/>
    </location>
</feature>
<keyword evidence="8 9" id="KW-0472">Membrane</keyword>
<feature type="transmembrane region" description="Helical" evidence="9">
    <location>
        <begin position="58"/>
        <end position="80"/>
    </location>
</feature>
<keyword evidence="5" id="KW-0547">Nucleotide-binding</keyword>